<sequence>KTPWADGRTFPGTNKNDECPCGSGRKYKLCHGQNED</sequence>
<reference evidence="1 2" key="1">
    <citation type="submission" date="2017-07" db="EMBL/GenBank/DDBJ databases">
        <title>A comparative genomics approach to explaining the enigmatic role of Gardnerella vaginalis in the vaginal microbiome.</title>
        <authorList>
            <person name="Vancuren S.J."/>
            <person name="Hill J.E."/>
        </authorList>
    </citation>
    <scope>NUCLEOTIDE SEQUENCE [LARGE SCALE GENOMIC DNA]</scope>
    <source>
        <strain evidence="1 2">WP023</strain>
    </source>
</reference>
<name>A0A3E2CD67_GARVA</name>
<dbReference type="Pfam" id="PF02810">
    <property type="entry name" value="SEC-C"/>
    <property type="match status" value="1"/>
</dbReference>
<proteinExistence type="predicted"/>
<organism evidence="1 2">
    <name type="scientific">Gardnerella vaginalis</name>
    <dbReference type="NCBI Taxonomy" id="2702"/>
    <lineage>
        <taxon>Bacteria</taxon>
        <taxon>Bacillati</taxon>
        <taxon>Actinomycetota</taxon>
        <taxon>Actinomycetes</taxon>
        <taxon>Bifidobacteriales</taxon>
        <taxon>Bifidobacteriaceae</taxon>
        <taxon>Gardnerella</taxon>
    </lineage>
</organism>
<dbReference type="Proteomes" id="UP000258379">
    <property type="component" value="Unassembled WGS sequence"/>
</dbReference>
<dbReference type="AlphaFoldDB" id="A0A3E2CD67"/>
<protein>
    <recommendedName>
        <fullName evidence="3">SEC-C domain-containing protein</fullName>
    </recommendedName>
</protein>
<evidence type="ECO:0000313" key="2">
    <source>
        <dbReference type="Proteomes" id="UP000258379"/>
    </source>
</evidence>
<dbReference type="EMBL" id="NNRU01000002">
    <property type="protein sequence ID" value="RFT29555.1"/>
    <property type="molecule type" value="Genomic_DNA"/>
</dbReference>
<comment type="caution">
    <text evidence="1">The sequence shown here is derived from an EMBL/GenBank/DDBJ whole genome shotgun (WGS) entry which is preliminary data.</text>
</comment>
<feature type="non-terminal residue" evidence="1">
    <location>
        <position position="1"/>
    </location>
</feature>
<dbReference type="Gene3D" id="3.10.450.50">
    <property type="match status" value="1"/>
</dbReference>
<gene>
    <name evidence="1" type="ORF">CG405_02070</name>
</gene>
<accession>A0A3E2CD67</accession>
<dbReference type="InterPro" id="IPR004027">
    <property type="entry name" value="SEC_C_motif"/>
</dbReference>
<evidence type="ECO:0000313" key="1">
    <source>
        <dbReference type="EMBL" id="RFT29555.1"/>
    </source>
</evidence>
<evidence type="ECO:0008006" key="3">
    <source>
        <dbReference type="Google" id="ProtNLM"/>
    </source>
</evidence>
<dbReference type="SUPFAM" id="SSF103642">
    <property type="entry name" value="Sec-C motif"/>
    <property type="match status" value="1"/>
</dbReference>